<dbReference type="Proteomes" id="UP001583177">
    <property type="component" value="Unassembled WGS sequence"/>
</dbReference>
<keyword evidence="2" id="KW-0521">NADP</keyword>
<protein>
    <recommendedName>
        <fullName evidence="3">NmrA-like domain-containing protein</fullName>
    </recommendedName>
</protein>
<evidence type="ECO:0000259" key="3">
    <source>
        <dbReference type="Pfam" id="PF05368"/>
    </source>
</evidence>
<accession>A0ABR3WIZ8</accession>
<reference evidence="4 5" key="1">
    <citation type="journal article" date="2024" name="IMA Fungus">
        <title>IMA Genome - F19 : A genome assembly and annotation guide to empower mycologists, including annotated draft genome sequences of Ceratocystis pirilliformis, Diaporthe australafricana, Fusarium ophioides, Paecilomyces lecythidis, and Sporothrix stenoceras.</title>
        <authorList>
            <person name="Aylward J."/>
            <person name="Wilson A.M."/>
            <person name="Visagie C.M."/>
            <person name="Spraker J."/>
            <person name="Barnes I."/>
            <person name="Buitendag C."/>
            <person name="Ceriani C."/>
            <person name="Del Mar Angel L."/>
            <person name="du Plessis D."/>
            <person name="Fuchs T."/>
            <person name="Gasser K."/>
            <person name="Kramer D."/>
            <person name="Li W."/>
            <person name="Munsamy K."/>
            <person name="Piso A."/>
            <person name="Price J.L."/>
            <person name="Sonnekus B."/>
            <person name="Thomas C."/>
            <person name="van der Nest A."/>
            <person name="van Dijk A."/>
            <person name="van Heerden A."/>
            <person name="van Vuuren N."/>
            <person name="Yilmaz N."/>
            <person name="Duong T.A."/>
            <person name="van der Merwe N.A."/>
            <person name="Wingfield M.J."/>
            <person name="Wingfield B.D."/>
        </authorList>
    </citation>
    <scope>NUCLEOTIDE SEQUENCE [LARGE SCALE GENOMIC DNA]</scope>
    <source>
        <strain evidence="4 5">CMW 18300</strain>
    </source>
</reference>
<dbReference type="Gene3D" id="3.40.50.720">
    <property type="entry name" value="NAD(P)-binding Rossmann-like Domain"/>
    <property type="match status" value="1"/>
</dbReference>
<evidence type="ECO:0000313" key="4">
    <source>
        <dbReference type="EMBL" id="KAL1862650.1"/>
    </source>
</evidence>
<keyword evidence="5" id="KW-1185">Reference proteome</keyword>
<evidence type="ECO:0000256" key="1">
    <source>
        <dbReference type="ARBA" id="ARBA00006328"/>
    </source>
</evidence>
<dbReference type="Gene3D" id="3.90.25.10">
    <property type="entry name" value="UDP-galactose 4-epimerase, domain 1"/>
    <property type="match status" value="1"/>
</dbReference>
<sequence length="360" mass="40215">MSNRRIFVIGATGAQGIPVCRGLVKDKGYSLRVLTRDSKSARAEELAKLGDVEFVEGTFANEADLRKGYQGCWGAFINIDGFNSGEKTETYWTIRAYELAVEAGIKFFVFGNLDYVYKKSGYDPKFRTGHYDGKGRLAEWMLQQRKDNDMGVAIFTTGPYIEMAISAKTIFTPSVEDGVVTWKVPLGNGAVPFVALEDCEYYVRWLFDHPERSDGMDLQVAIDHISFSDLAAAFQKVTGNSAQFIDVPEDLFFAHFPIPDGAPAGYNADPKDPATMSFKDNFRGFMTMWRHSGGNKGVIQRDYKLLDEIHPGRIRTAEEFVRRSDLASRAAGRGGLFQTIRDGTMPLALKLSEDNRQGRL</sequence>
<dbReference type="EMBL" id="JAWRVE010000079">
    <property type="protein sequence ID" value="KAL1862650.1"/>
    <property type="molecule type" value="Genomic_DNA"/>
</dbReference>
<name>A0ABR3WIZ8_9PEZI</name>
<dbReference type="SUPFAM" id="SSF51735">
    <property type="entry name" value="NAD(P)-binding Rossmann-fold domains"/>
    <property type="match status" value="1"/>
</dbReference>
<comment type="similarity">
    <text evidence="1">Belongs to the NmrA-type oxidoreductase family.</text>
</comment>
<feature type="domain" description="NmrA-like" evidence="3">
    <location>
        <begin position="3"/>
        <end position="254"/>
    </location>
</feature>
<dbReference type="PANTHER" id="PTHR42748">
    <property type="entry name" value="NITROGEN METABOLITE REPRESSION PROTEIN NMRA FAMILY MEMBER"/>
    <property type="match status" value="1"/>
</dbReference>
<evidence type="ECO:0000313" key="5">
    <source>
        <dbReference type="Proteomes" id="UP001583177"/>
    </source>
</evidence>
<dbReference type="Pfam" id="PF05368">
    <property type="entry name" value="NmrA"/>
    <property type="match status" value="1"/>
</dbReference>
<proteinExistence type="inferred from homology"/>
<gene>
    <name evidence="4" type="ORF">Daus18300_008448</name>
</gene>
<dbReference type="PANTHER" id="PTHR42748:SF14">
    <property type="entry name" value="SNOAL-LIKE DOMAIN-CONTAINING PROTEIN"/>
    <property type="match status" value="1"/>
</dbReference>
<comment type="caution">
    <text evidence="4">The sequence shown here is derived from an EMBL/GenBank/DDBJ whole genome shotgun (WGS) entry which is preliminary data.</text>
</comment>
<dbReference type="InterPro" id="IPR051164">
    <property type="entry name" value="NmrA-like_oxidored"/>
</dbReference>
<evidence type="ECO:0000256" key="2">
    <source>
        <dbReference type="ARBA" id="ARBA00022857"/>
    </source>
</evidence>
<organism evidence="4 5">
    <name type="scientific">Diaporthe australafricana</name>
    <dbReference type="NCBI Taxonomy" id="127596"/>
    <lineage>
        <taxon>Eukaryota</taxon>
        <taxon>Fungi</taxon>
        <taxon>Dikarya</taxon>
        <taxon>Ascomycota</taxon>
        <taxon>Pezizomycotina</taxon>
        <taxon>Sordariomycetes</taxon>
        <taxon>Sordariomycetidae</taxon>
        <taxon>Diaporthales</taxon>
        <taxon>Diaporthaceae</taxon>
        <taxon>Diaporthe</taxon>
    </lineage>
</organism>
<dbReference type="InterPro" id="IPR036291">
    <property type="entry name" value="NAD(P)-bd_dom_sf"/>
</dbReference>
<dbReference type="InterPro" id="IPR008030">
    <property type="entry name" value="NmrA-like"/>
</dbReference>